<dbReference type="EMBL" id="SRLO01000242">
    <property type="protein sequence ID" value="TNN65029.1"/>
    <property type="molecule type" value="Genomic_DNA"/>
</dbReference>
<evidence type="ECO:0000313" key="1">
    <source>
        <dbReference type="EMBL" id="TNN65029.1"/>
    </source>
</evidence>
<reference evidence="1 2" key="1">
    <citation type="submission" date="2019-03" db="EMBL/GenBank/DDBJ databases">
        <title>First draft genome of Liparis tanakae, snailfish: a comprehensive survey of snailfish specific genes.</title>
        <authorList>
            <person name="Kim W."/>
            <person name="Song I."/>
            <person name="Jeong J.-H."/>
            <person name="Kim D."/>
            <person name="Kim S."/>
            <person name="Ryu S."/>
            <person name="Song J.Y."/>
            <person name="Lee S.K."/>
        </authorList>
    </citation>
    <scope>NUCLEOTIDE SEQUENCE [LARGE SCALE GENOMIC DNA]</scope>
    <source>
        <tissue evidence="1">Muscle</tissue>
    </source>
</reference>
<accession>A0A4Z2HGM9</accession>
<keyword evidence="2" id="KW-1185">Reference proteome</keyword>
<gene>
    <name evidence="1" type="ORF">EYF80_024768</name>
</gene>
<protein>
    <submittedName>
        <fullName evidence="1">Uncharacterized protein</fullName>
    </submittedName>
</protein>
<evidence type="ECO:0000313" key="2">
    <source>
        <dbReference type="Proteomes" id="UP000314294"/>
    </source>
</evidence>
<dbReference type="Proteomes" id="UP000314294">
    <property type="component" value="Unassembled WGS sequence"/>
</dbReference>
<name>A0A4Z2HGM9_9TELE</name>
<dbReference type="AlphaFoldDB" id="A0A4Z2HGM9"/>
<organism evidence="1 2">
    <name type="scientific">Liparis tanakae</name>
    <name type="common">Tanaka's snailfish</name>
    <dbReference type="NCBI Taxonomy" id="230148"/>
    <lineage>
        <taxon>Eukaryota</taxon>
        <taxon>Metazoa</taxon>
        <taxon>Chordata</taxon>
        <taxon>Craniata</taxon>
        <taxon>Vertebrata</taxon>
        <taxon>Euteleostomi</taxon>
        <taxon>Actinopterygii</taxon>
        <taxon>Neopterygii</taxon>
        <taxon>Teleostei</taxon>
        <taxon>Neoteleostei</taxon>
        <taxon>Acanthomorphata</taxon>
        <taxon>Eupercaria</taxon>
        <taxon>Perciformes</taxon>
        <taxon>Cottioidei</taxon>
        <taxon>Cottales</taxon>
        <taxon>Liparidae</taxon>
        <taxon>Liparis</taxon>
    </lineage>
</organism>
<proteinExistence type="predicted"/>
<comment type="caution">
    <text evidence="1">The sequence shown here is derived from an EMBL/GenBank/DDBJ whole genome shotgun (WGS) entry which is preliminary data.</text>
</comment>
<sequence length="109" mass="12626">MSKERTQGKNTRKAWNGELWDCGKPSLWEFESLKCKCEAATWRSDPASTLQPLTPAALRLSPLISLKMLCSVAEHCGCDRMSAEDELMRRRHEHSYVVSIDWRSNWNRD</sequence>